<gene>
    <name evidence="10" type="primary">pola2</name>
</gene>
<dbReference type="Pfam" id="PF08418">
    <property type="entry name" value="Pol_alpha_B_N"/>
    <property type="match status" value="1"/>
</dbReference>
<dbReference type="PIRSF" id="PIRSF018300">
    <property type="entry name" value="DNA_pol_alph_2"/>
    <property type="match status" value="1"/>
</dbReference>
<accession>A0A8C7V8A3</accession>
<evidence type="ECO:0000256" key="4">
    <source>
        <dbReference type="ARBA" id="ARBA00022705"/>
    </source>
</evidence>
<evidence type="ECO:0000259" key="8">
    <source>
        <dbReference type="Pfam" id="PF08418"/>
    </source>
</evidence>
<dbReference type="FunFam" id="3.60.21.60:FF:000003">
    <property type="entry name" value="DNA polymerase alpha subunit B"/>
    <property type="match status" value="1"/>
</dbReference>
<dbReference type="InterPro" id="IPR054300">
    <property type="entry name" value="OB_DPOA2"/>
</dbReference>
<comment type="subcellular location">
    <subcellularLocation>
        <location evidence="1 6">Nucleus</location>
    </subcellularLocation>
</comment>
<keyword evidence="11" id="KW-1185">Reference proteome</keyword>
<feature type="domain" description="DNA polymerase alpha subunit B OB" evidence="9">
    <location>
        <begin position="176"/>
        <end position="280"/>
    </location>
</feature>
<dbReference type="GO" id="GO:0003677">
    <property type="term" value="F:DNA binding"/>
    <property type="evidence" value="ECO:0007669"/>
    <property type="project" value="InterPro"/>
</dbReference>
<dbReference type="Pfam" id="PF22062">
    <property type="entry name" value="OB_DPOA2"/>
    <property type="match status" value="1"/>
</dbReference>
<evidence type="ECO:0000313" key="10">
    <source>
        <dbReference type="Ensembl" id="ENSOMYP00000009513.1"/>
    </source>
</evidence>
<dbReference type="PANTHER" id="PTHR23061">
    <property type="entry name" value="DNA POLYMERASE 2 ALPHA 70 KDA SUBUNIT"/>
    <property type="match status" value="1"/>
</dbReference>
<sequence length="570" mass="63159">MTSDLGILTTYFPVLEQCLCNRLQGDEIVLEWVAFSTTKGGLKLSLNTLEQFEHEVGERHMTPFSLSHTRLVFIGSQKRALTTPEHPQSKRSAALIASPGLLLCSASFSPSVTPSQKYSQRGGRGEVVSTFGAVQGTRWAGRKGQTNRVQLELLEGSEDSLINNYKYMFQRLRDVRNVLTEKIEELGEELRTNFNIEEFSPVSLPAQDSVTVLGQVCCDSNGKLNSQSVLLEAGPDQGGRQVPVDLSELRDYSLFPGQVVVMEGMNTSGRKFVASKLFEGVPLPFYSTPIKQEMDMDIPDEQLLVMVACGPYTPSDGLTFDPLVDLINVIARDRPDVCILLGPFVDSKHEQIEYVDLHFLSEKSLVTETFDAIFSRCVGSIVEGTKGVGCRLVFVPSQRDVHHHFIYPQPPFILPDLSKDDAKRMTLVPDPCTLLIDGVTFGLTSTDILFHMGAEEISCASGSDRFSRILKHMLTQRNYYPLYPPVEEVNMDYEKFQGYGQMPLSPDVLIVPSELRFFIKDVIGCVCVNPGRLTKGQVGGTYGRLLIQRSAPSIDGKRVSPCVAGQVVKI</sequence>
<dbReference type="GO" id="GO:0006270">
    <property type="term" value="P:DNA replication initiation"/>
    <property type="evidence" value="ECO:0007669"/>
    <property type="project" value="TreeGrafter"/>
</dbReference>
<proteinExistence type="inferred from homology"/>
<dbReference type="InterPro" id="IPR007185">
    <property type="entry name" value="DNA_pol_a/d/e_bsu"/>
</dbReference>
<dbReference type="InterPro" id="IPR016722">
    <property type="entry name" value="DNA_pol_alpha_bsu"/>
</dbReference>
<reference evidence="10" key="1">
    <citation type="submission" date="2020-07" db="EMBL/GenBank/DDBJ databases">
        <title>A long reads based de novo assembly of the rainbow trout Arlee double haploid line genome.</title>
        <authorList>
            <person name="Gao G."/>
            <person name="Palti Y."/>
        </authorList>
    </citation>
    <scope>NUCLEOTIDE SEQUENCE [LARGE SCALE GENOMIC DNA]</scope>
</reference>
<evidence type="ECO:0000256" key="6">
    <source>
        <dbReference type="PIRNR" id="PIRNR018300"/>
    </source>
</evidence>
<evidence type="ECO:0000256" key="1">
    <source>
        <dbReference type="ARBA" id="ARBA00004123"/>
    </source>
</evidence>
<feature type="domain" description="DNA polymerase alpha subunit B N-terminal" evidence="8">
    <location>
        <begin position="14"/>
        <end position="56"/>
    </location>
</feature>
<dbReference type="InterPro" id="IPR043034">
    <property type="entry name" value="DNA_pol_alpha_B_N_sf"/>
</dbReference>
<keyword evidence="5 6" id="KW-0539">Nucleus</keyword>
<reference evidence="10" key="2">
    <citation type="submission" date="2025-08" db="UniProtKB">
        <authorList>
            <consortium name="Ensembl"/>
        </authorList>
    </citation>
    <scope>IDENTIFICATION</scope>
</reference>
<comment type="similarity">
    <text evidence="2 6">Belongs to the DNA polymerase alpha subunit B family.</text>
</comment>
<comment type="function">
    <text evidence="6">Accessory subunit of the DNA polymerase alpha complex (also known as the alpha DNA polymerase-primase complex) which plays an essential role in the initiation of DNA synthesis.</text>
</comment>
<reference evidence="10" key="3">
    <citation type="submission" date="2025-09" db="UniProtKB">
        <authorList>
            <consortium name="Ensembl"/>
        </authorList>
    </citation>
    <scope>IDENTIFICATION</scope>
</reference>
<dbReference type="GeneTree" id="ENSGT00390000016784"/>
<dbReference type="PANTHER" id="PTHR23061:SF12">
    <property type="entry name" value="DNA POLYMERASE ALPHA SUBUNIT B"/>
    <property type="match status" value="1"/>
</dbReference>
<protein>
    <recommendedName>
        <fullName evidence="3 6">DNA polymerase alpha subunit B</fullName>
    </recommendedName>
</protein>
<evidence type="ECO:0000259" key="7">
    <source>
        <dbReference type="Pfam" id="PF04042"/>
    </source>
</evidence>
<evidence type="ECO:0000259" key="9">
    <source>
        <dbReference type="Pfam" id="PF22062"/>
    </source>
</evidence>
<evidence type="ECO:0000256" key="5">
    <source>
        <dbReference type="ARBA" id="ARBA00023242"/>
    </source>
</evidence>
<dbReference type="GO" id="GO:0005658">
    <property type="term" value="C:alpha DNA polymerase:primase complex"/>
    <property type="evidence" value="ECO:0007669"/>
    <property type="project" value="TreeGrafter"/>
</dbReference>
<dbReference type="Pfam" id="PF04042">
    <property type="entry name" value="DNA_pol_E_B"/>
    <property type="match status" value="1"/>
</dbReference>
<dbReference type="Proteomes" id="UP000694395">
    <property type="component" value="Chromosome 14"/>
</dbReference>
<feature type="domain" description="DNA polymerase alpha/delta/epsilon subunit B" evidence="7">
    <location>
        <begin position="305"/>
        <end position="520"/>
    </location>
</feature>
<evidence type="ECO:0000256" key="3">
    <source>
        <dbReference type="ARBA" id="ARBA00018596"/>
    </source>
</evidence>
<dbReference type="Gene3D" id="3.60.21.60">
    <property type="match status" value="2"/>
</dbReference>
<dbReference type="Gene3D" id="1.10.8.530">
    <property type="entry name" value="DNA polymerase alpha-primase, subunit B, N-terminal domain"/>
    <property type="match status" value="1"/>
</dbReference>
<evidence type="ECO:0000313" key="11">
    <source>
        <dbReference type="Proteomes" id="UP000694395"/>
    </source>
</evidence>
<dbReference type="InterPro" id="IPR013627">
    <property type="entry name" value="Pol_alpha_B_N"/>
</dbReference>
<evidence type="ECO:0000256" key="2">
    <source>
        <dbReference type="ARBA" id="ARBA00007299"/>
    </source>
</evidence>
<keyword evidence="4 6" id="KW-0235">DNA replication</keyword>
<dbReference type="AlphaFoldDB" id="A0A8C7V8A3"/>
<organism evidence="10 11">
    <name type="scientific">Oncorhynchus mykiss</name>
    <name type="common">Rainbow trout</name>
    <name type="synonym">Salmo gairdneri</name>
    <dbReference type="NCBI Taxonomy" id="8022"/>
    <lineage>
        <taxon>Eukaryota</taxon>
        <taxon>Metazoa</taxon>
        <taxon>Chordata</taxon>
        <taxon>Craniata</taxon>
        <taxon>Vertebrata</taxon>
        <taxon>Euteleostomi</taxon>
        <taxon>Actinopterygii</taxon>
        <taxon>Neopterygii</taxon>
        <taxon>Teleostei</taxon>
        <taxon>Protacanthopterygii</taxon>
        <taxon>Salmoniformes</taxon>
        <taxon>Salmonidae</taxon>
        <taxon>Salmoninae</taxon>
        <taxon>Oncorhynchus</taxon>
    </lineage>
</organism>
<dbReference type="Ensembl" id="ENSOMYT00000010539.2">
    <property type="protein sequence ID" value="ENSOMYP00000009513.1"/>
    <property type="gene ID" value="ENSOMYG00000004397.2"/>
</dbReference>
<name>A0A8C7V8A3_ONCMY</name>